<feature type="binding site" evidence="5">
    <location>
        <position position="122"/>
    </location>
    <ligand>
        <name>isopentenyl diphosphate</name>
        <dbReference type="ChEBI" id="CHEBI:128769"/>
    </ligand>
</feature>
<evidence type="ECO:0000256" key="1">
    <source>
        <dbReference type="ARBA" id="ARBA00022485"/>
    </source>
</evidence>
<feature type="binding site" evidence="5">
    <location>
        <position position="72"/>
    </location>
    <ligand>
        <name>isopentenyl diphosphate</name>
        <dbReference type="ChEBI" id="CHEBI:128769"/>
    </ligand>
</feature>
<feature type="binding site" evidence="5">
    <location>
        <position position="122"/>
    </location>
    <ligand>
        <name>dimethylallyl diphosphate</name>
        <dbReference type="ChEBI" id="CHEBI:57623"/>
    </ligand>
</feature>
<feature type="binding site" evidence="5">
    <location>
        <position position="216"/>
    </location>
    <ligand>
        <name>dimethylallyl diphosphate</name>
        <dbReference type="ChEBI" id="CHEBI:57623"/>
    </ligand>
</feature>
<dbReference type="GO" id="GO:0003729">
    <property type="term" value="F:mRNA binding"/>
    <property type="evidence" value="ECO:0007669"/>
    <property type="project" value="UniProtKB-ARBA"/>
</dbReference>
<dbReference type="Gene3D" id="3.40.1010.20">
    <property type="entry name" value="4-hydroxy-3-methylbut-2-enyl diphosphate reductase, catalytic domain"/>
    <property type="match status" value="2"/>
</dbReference>
<name>A0A348APH5_9FIRM</name>
<feature type="binding site" evidence="5">
    <location>
        <position position="40"/>
    </location>
    <ligand>
        <name>isopentenyl diphosphate</name>
        <dbReference type="ChEBI" id="CHEBI:128769"/>
    </ligand>
</feature>
<comment type="catalytic activity">
    <reaction evidence="5">
        <text>dimethylallyl diphosphate + 2 oxidized [2Fe-2S]-[ferredoxin] + H2O = (2E)-4-hydroxy-3-methylbut-2-enyl diphosphate + 2 reduced [2Fe-2S]-[ferredoxin] + 2 H(+)</text>
        <dbReference type="Rhea" id="RHEA:24825"/>
        <dbReference type="Rhea" id="RHEA-COMP:10000"/>
        <dbReference type="Rhea" id="RHEA-COMP:10001"/>
        <dbReference type="ChEBI" id="CHEBI:15377"/>
        <dbReference type="ChEBI" id="CHEBI:15378"/>
        <dbReference type="ChEBI" id="CHEBI:33737"/>
        <dbReference type="ChEBI" id="CHEBI:33738"/>
        <dbReference type="ChEBI" id="CHEBI:57623"/>
        <dbReference type="ChEBI" id="CHEBI:128753"/>
        <dbReference type="EC" id="1.17.7.4"/>
    </reaction>
</comment>
<dbReference type="HAMAP" id="MF_00191">
    <property type="entry name" value="IspH"/>
    <property type="match status" value="1"/>
</dbReference>
<feature type="binding site" evidence="5">
    <location>
        <position position="40"/>
    </location>
    <ligand>
        <name>(2E)-4-hydroxy-3-methylbut-2-enyl diphosphate</name>
        <dbReference type="ChEBI" id="CHEBI:128753"/>
    </ligand>
</feature>
<dbReference type="InterPro" id="IPR035104">
    <property type="entry name" value="Ribosomal_protein_S1-like"/>
</dbReference>
<dbReference type="RefSeq" id="WP_126309858.1">
    <property type="nucleotide sequence ID" value="NZ_AP018449.1"/>
</dbReference>
<dbReference type="GO" id="GO:0050992">
    <property type="term" value="P:dimethylallyl diphosphate biosynthetic process"/>
    <property type="evidence" value="ECO:0007669"/>
    <property type="project" value="UniProtKB-UniRule"/>
</dbReference>
<feature type="binding site" evidence="5">
    <location>
        <position position="122"/>
    </location>
    <ligand>
        <name>(2E)-4-hydroxy-3-methylbut-2-enyl diphosphate</name>
        <dbReference type="ChEBI" id="CHEBI:128753"/>
    </ligand>
</feature>
<feature type="binding site" evidence="5">
    <location>
        <position position="188"/>
    </location>
    <ligand>
        <name>[4Fe-4S] cluster</name>
        <dbReference type="ChEBI" id="CHEBI:49883"/>
    </ligand>
</feature>
<keyword evidence="5" id="KW-0414">Isoprene biosynthesis</keyword>
<dbReference type="CDD" id="cd05687">
    <property type="entry name" value="S1_RPS1_repeat_ec1_hs1"/>
    <property type="match status" value="1"/>
</dbReference>
<accession>A0A348APH5</accession>
<comment type="pathway">
    <text evidence="5">Isoprenoid biosynthesis; isopentenyl diphosphate biosynthesis via DXP pathway; isopentenyl diphosphate from 1-deoxy-D-xylulose 5-phosphate: step 6/6.</text>
</comment>
<dbReference type="GO" id="GO:0005737">
    <property type="term" value="C:cytoplasm"/>
    <property type="evidence" value="ECO:0007669"/>
    <property type="project" value="UniProtKB-ARBA"/>
</dbReference>
<feature type="domain" description="S1 motif" evidence="6">
    <location>
        <begin position="300"/>
        <end position="369"/>
    </location>
</feature>
<dbReference type="UniPathway" id="UPA00056">
    <property type="reaction ID" value="UER00097"/>
</dbReference>
<organism evidence="7 8">
    <name type="scientific">Methylomusa anaerophila</name>
    <dbReference type="NCBI Taxonomy" id="1930071"/>
    <lineage>
        <taxon>Bacteria</taxon>
        <taxon>Bacillati</taxon>
        <taxon>Bacillota</taxon>
        <taxon>Negativicutes</taxon>
        <taxon>Selenomonadales</taxon>
        <taxon>Sporomusaceae</taxon>
        <taxon>Methylomusa</taxon>
    </lineage>
</organism>
<comment type="pathway">
    <text evidence="5">Isoprenoid biosynthesis; dimethylallyl diphosphate biosynthesis; dimethylallyl diphosphate from (2E)-4-hydroxy-3-methylbutenyl diphosphate: step 1/1.</text>
</comment>
<dbReference type="OrthoDB" id="9804077at2"/>
<dbReference type="InterPro" id="IPR012340">
    <property type="entry name" value="NA-bd_OB-fold"/>
</dbReference>
<dbReference type="SMART" id="SM00316">
    <property type="entry name" value="S1"/>
    <property type="match status" value="4"/>
</dbReference>
<dbReference type="GO" id="GO:0051745">
    <property type="term" value="F:4-hydroxy-3-methylbut-2-enyl diphosphate reductase activity"/>
    <property type="evidence" value="ECO:0007669"/>
    <property type="project" value="UniProtKB-UniRule"/>
</dbReference>
<keyword evidence="4 5" id="KW-0411">Iron-sulfur</keyword>
<evidence type="ECO:0000256" key="2">
    <source>
        <dbReference type="ARBA" id="ARBA00022723"/>
    </source>
</evidence>
<keyword evidence="3 5" id="KW-0408">Iron</keyword>
<evidence type="ECO:0000313" key="8">
    <source>
        <dbReference type="Proteomes" id="UP000276437"/>
    </source>
</evidence>
<dbReference type="CDD" id="cd04465">
    <property type="entry name" value="S1_RPS1_repeat_ec2_hs2"/>
    <property type="match status" value="1"/>
</dbReference>
<dbReference type="NCBIfam" id="NF000907">
    <property type="entry name" value="PRK00087.1"/>
    <property type="match status" value="1"/>
</dbReference>
<dbReference type="Pfam" id="PF02401">
    <property type="entry name" value="LYTB"/>
    <property type="match status" value="1"/>
</dbReference>
<dbReference type="SUPFAM" id="SSF50249">
    <property type="entry name" value="Nucleic acid-binding proteins"/>
    <property type="match status" value="4"/>
</dbReference>
<proteinExistence type="inferred from homology"/>
<dbReference type="InterPro" id="IPR003451">
    <property type="entry name" value="LytB/IspH"/>
</dbReference>
<feature type="binding site" evidence="5">
    <location>
        <position position="218"/>
    </location>
    <ligand>
        <name>(2E)-4-hydroxy-3-methylbut-2-enyl diphosphate</name>
        <dbReference type="ChEBI" id="CHEBI:128753"/>
    </ligand>
</feature>
<feature type="binding site" evidence="5">
    <location>
        <position position="216"/>
    </location>
    <ligand>
        <name>isopentenyl diphosphate</name>
        <dbReference type="ChEBI" id="CHEBI:128769"/>
    </ligand>
</feature>
<dbReference type="CDD" id="cd05688">
    <property type="entry name" value="S1_RPS1_repeat_ec3"/>
    <property type="match status" value="1"/>
</dbReference>
<feature type="active site" description="Proton donor" evidence="5">
    <location>
        <position position="124"/>
    </location>
</feature>
<feature type="binding site" evidence="5">
    <location>
        <position position="260"/>
    </location>
    <ligand>
        <name>dimethylallyl diphosphate</name>
        <dbReference type="ChEBI" id="CHEBI:57623"/>
    </ligand>
</feature>
<keyword evidence="8" id="KW-1185">Reference proteome</keyword>
<dbReference type="InterPro" id="IPR003029">
    <property type="entry name" value="S1_domain"/>
</dbReference>
<keyword evidence="5" id="KW-0560">Oxidoreductase</keyword>
<feature type="domain" description="S1 motif" evidence="6">
    <location>
        <begin position="387"/>
        <end position="453"/>
    </location>
</feature>
<dbReference type="EMBL" id="AP018449">
    <property type="protein sequence ID" value="BBB92973.1"/>
    <property type="molecule type" value="Genomic_DNA"/>
</dbReference>
<feature type="binding site" evidence="5">
    <location>
        <position position="94"/>
    </location>
    <ligand>
        <name>[4Fe-4S] cluster</name>
        <dbReference type="ChEBI" id="CHEBI:49883"/>
    </ligand>
</feature>
<feature type="binding site" evidence="5">
    <location>
        <position position="216"/>
    </location>
    <ligand>
        <name>(2E)-4-hydroxy-3-methylbut-2-enyl diphosphate</name>
        <dbReference type="ChEBI" id="CHEBI:128753"/>
    </ligand>
</feature>
<dbReference type="GO" id="GO:0019288">
    <property type="term" value="P:isopentenyl diphosphate biosynthetic process, methylerythritol 4-phosphate pathway"/>
    <property type="evidence" value="ECO:0007669"/>
    <property type="project" value="UniProtKB-UniRule"/>
</dbReference>
<feature type="domain" description="S1 motif" evidence="6">
    <location>
        <begin position="559"/>
        <end position="628"/>
    </location>
</feature>
<feature type="binding site" evidence="5">
    <location>
        <position position="218"/>
    </location>
    <ligand>
        <name>dimethylallyl diphosphate</name>
        <dbReference type="ChEBI" id="CHEBI:57623"/>
    </ligand>
</feature>
<evidence type="ECO:0000259" key="6">
    <source>
        <dbReference type="PROSITE" id="PS50126"/>
    </source>
</evidence>
<dbReference type="PANTHER" id="PTHR30426">
    <property type="entry name" value="4-HYDROXY-3-METHYLBUT-2-ENYL DIPHOSPHATE REDUCTASE"/>
    <property type="match status" value="1"/>
</dbReference>
<comment type="caution">
    <text evidence="5">Lacks conserved residue(s) required for the propagation of feature annotation.</text>
</comment>
<comment type="catalytic activity">
    <reaction evidence="5">
        <text>isopentenyl diphosphate + 2 oxidized [2Fe-2S]-[ferredoxin] + H2O = (2E)-4-hydroxy-3-methylbut-2-enyl diphosphate + 2 reduced [2Fe-2S]-[ferredoxin] + 2 H(+)</text>
        <dbReference type="Rhea" id="RHEA:24488"/>
        <dbReference type="Rhea" id="RHEA-COMP:10000"/>
        <dbReference type="Rhea" id="RHEA-COMP:10001"/>
        <dbReference type="ChEBI" id="CHEBI:15377"/>
        <dbReference type="ChEBI" id="CHEBI:15378"/>
        <dbReference type="ChEBI" id="CHEBI:33737"/>
        <dbReference type="ChEBI" id="CHEBI:33738"/>
        <dbReference type="ChEBI" id="CHEBI:128753"/>
        <dbReference type="ChEBI" id="CHEBI:128769"/>
        <dbReference type="EC" id="1.17.7.4"/>
    </reaction>
</comment>
<comment type="function">
    <text evidence="5">Catalyzes the conversion of 1-hydroxy-2-methyl-2-(E)-butenyl 4-diphosphate (HMBPP) into a mixture of isopentenyl diphosphate (IPP) and dimethylallyl diphosphate (DMAPP). Acts in the terminal step of the DOXP/MEP pathway for isoprenoid precursor biosynthesis.</text>
</comment>
<feature type="binding site" evidence="5">
    <location>
        <position position="72"/>
    </location>
    <ligand>
        <name>(2E)-4-hydroxy-3-methylbut-2-enyl diphosphate</name>
        <dbReference type="ChEBI" id="CHEBI:128753"/>
    </ligand>
</feature>
<dbReference type="FunFam" id="2.40.50.140:FF:000051">
    <property type="entry name" value="RNA-binding transcriptional accessory protein"/>
    <property type="match status" value="2"/>
</dbReference>
<dbReference type="Proteomes" id="UP000276437">
    <property type="component" value="Chromosome"/>
</dbReference>
<feature type="domain" description="S1 motif" evidence="6">
    <location>
        <begin position="474"/>
        <end position="542"/>
    </location>
</feature>
<feature type="binding site" evidence="5">
    <location>
        <position position="160"/>
    </location>
    <ligand>
        <name>(2E)-4-hydroxy-3-methylbut-2-enyl diphosphate</name>
        <dbReference type="ChEBI" id="CHEBI:128753"/>
    </ligand>
</feature>
<dbReference type="Gene3D" id="3.40.50.11270">
    <property type="match status" value="1"/>
</dbReference>
<protein>
    <recommendedName>
        <fullName evidence="5">4-hydroxy-3-methylbut-2-enyl diphosphate reductase</fullName>
        <shortName evidence="5">HMBPP reductase</shortName>
        <ecNumber evidence="5">1.17.7.4</ecNumber>
    </recommendedName>
</protein>
<dbReference type="NCBIfam" id="TIGR00216">
    <property type="entry name" value="ispH_lytB"/>
    <property type="match status" value="1"/>
</dbReference>
<dbReference type="Pfam" id="PF00575">
    <property type="entry name" value="S1"/>
    <property type="match status" value="4"/>
</dbReference>
<dbReference type="AlphaFoldDB" id="A0A348APH5"/>
<dbReference type="GO" id="GO:0046872">
    <property type="term" value="F:metal ion binding"/>
    <property type="evidence" value="ECO:0007669"/>
    <property type="project" value="UniProtKB-KW"/>
</dbReference>
<dbReference type="CDD" id="cd13944">
    <property type="entry name" value="lytB_ispH"/>
    <property type="match status" value="1"/>
</dbReference>
<evidence type="ECO:0000256" key="3">
    <source>
        <dbReference type="ARBA" id="ARBA00023004"/>
    </source>
</evidence>
<dbReference type="EC" id="1.17.7.4" evidence="5"/>
<dbReference type="KEGG" id="mana:MAMMFC1_03681"/>
<dbReference type="GO" id="GO:0016114">
    <property type="term" value="P:terpenoid biosynthetic process"/>
    <property type="evidence" value="ECO:0007669"/>
    <property type="project" value="UniProtKB-UniRule"/>
</dbReference>
<evidence type="ECO:0000256" key="4">
    <source>
        <dbReference type="ARBA" id="ARBA00023014"/>
    </source>
</evidence>
<evidence type="ECO:0000256" key="5">
    <source>
        <dbReference type="HAMAP-Rule" id="MF_00191"/>
    </source>
</evidence>
<evidence type="ECO:0000313" key="7">
    <source>
        <dbReference type="EMBL" id="BBB92973.1"/>
    </source>
</evidence>
<sequence>MDIFLAKHRGFCYGVKRAIDLAIKSLENAEPVYTLGPIIHNPQMVRHLKDKGIEVADTVEEIAKGTIIIRSHGVGPDIFAKAKEKQLTIVDATCPHVKKAQQAASRLTQNGYQVVVVGERNHPEVQSILEWTHNKALVIENSAEARNIAFFPRLGVVAQTTFSAGEFNTIIDILETKCDELNVERTICMATDQRQQAAIQLAGEIDVMVVVGGRNSANTSRLAEICESAGCKAYHVETAEELRPEWFHGVKKAGITAGASTPDWIIEEVNNQMTQFQNDSQFEQLEQQLQESDTITLEPGSIIKGKIIGVRREEVFVDIGYKSEGIIPLSELAYPTPEQASEVVAEGDIINVYVINADSTDGTIKLSKIQADKLTAWKKLETSMAEMTPLTGKVVDAVKGGLLVAVEGIRGFVPASQMELKFVEDLSSYVGQTITLLPLEIDPSKQKAVFSRKRLLLEEREKLAGELVAKLTPGQIVSGTVRRLTNFGAFVDIGGIDGLIHISDLSWQRVKSPQEVVNVGDEVKVVVLKVDPATKKISLSLKQATRDPWLDVADQLLEGTVITGTVSKIAKFGVFVEIAPGVEGLVHLSELSDRRVANAEEVVKTGQSVSVKILSINRESKKISLSMAKAQQDKEKAEYQTYLTNRPDKNKITLGDKFGHLFTSRED</sequence>
<feature type="binding site" evidence="5">
    <location>
        <position position="72"/>
    </location>
    <ligand>
        <name>dimethylallyl diphosphate</name>
        <dbReference type="ChEBI" id="CHEBI:57623"/>
    </ligand>
</feature>
<dbReference type="UniPathway" id="UPA00059">
    <property type="reaction ID" value="UER00105"/>
</dbReference>
<feature type="binding site" evidence="5">
    <location>
        <position position="12"/>
    </location>
    <ligand>
        <name>[4Fe-4S] cluster</name>
        <dbReference type="ChEBI" id="CHEBI:49883"/>
    </ligand>
</feature>
<feature type="binding site" evidence="5">
    <location>
        <position position="40"/>
    </location>
    <ligand>
        <name>dimethylallyl diphosphate</name>
        <dbReference type="ChEBI" id="CHEBI:57623"/>
    </ligand>
</feature>
<keyword evidence="1 5" id="KW-0004">4Fe-4S</keyword>
<feature type="binding site" evidence="5">
    <location>
        <position position="260"/>
    </location>
    <ligand>
        <name>(2E)-4-hydroxy-3-methylbut-2-enyl diphosphate</name>
        <dbReference type="ChEBI" id="CHEBI:128753"/>
    </ligand>
</feature>
<gene>
    <name evidence="5" type="primary">ispH</name>
    <name evidence="7" type="ORF">MAMMFC1_03681</name>
</gene>
<dbReference type="PROSITE" id="PS50126">
    <property type="entry name" value="S1"/>
    <property type="match status" value="4"/>
</dbReference>
<dbReference type="PANTHER" id="PTHR30426:SF0">
    <property type="entry name" value="4-HYDROXY-3-METHYLBUT-2-ENYL DIPHOSPHATE REDUCTASE"/>
    <property type="match status" value="1"/>
</dbReference>
<comment type="similarity">
    <text evidence="5">Belongs to the IspH family.</text>
</comment>
<reference evidence="7 8" key="1">
    <citation type="journal article" date="2018" name="Int. J. Syst. Evol. Microbiol.">
        <title>Methylomusa anaerophila gen. nov., sp. nov., an anaerobic methanol-utilizing bacterium isolated from a microbial fuel cell.</title>
        <authorList>
            <person name="Amano N."/>
            <person name="Yamamuro A."/>
            <person name="Miyahara M."/>
            <person name="Kouzuma A."/>
            <person name="Abe T."/>
            <person name="Watanabe K."/>
        </authorList>
    </citation>
    <scope>NUCLEOTIDE SEQUENCE [LARGE SCALE GENOMIC DNA]</scope>
    <source>
        <strain evidence="7 8">MMFC1</strain>
    </source>
</reference>
<dbReference type="GO" id="GO:0051539">
    <property type="term" value="F:4 iron, 4 sulfur cluster binding"/>
    <property type="evidence" value="ECO:0007669"/>
    <property type="project" value="UniProtKB-UniRule"/>
</dbReference>
<keyword evidence="2 5" id="KW-0479">Metal-binding</keyword>
<dbReference type="NCBIfam" id="NF005208">
    <property type="entry name" value="PRK06676.1"/>
    <property type="match status" value="1"/>
</dbReference>
<dbReference type="Gene3D" id="2.40.50.140">
    <property type="entry name" value="Nucleic acid-binding proteins"/>
    <property type="match status" value="4"/>
</dbReference>
<dbReference type="NCBIfam" id="NF002187">
    <property type="entry name" value="PRK01045.1-1"/>
    <property type="match status" value="1"/>
</dbReference>
<dbReference type="PRINTS" id="PR00681">
    <property type="entry name" value="RIBOSOMALS1"/>
</dbReference>
<feature type="binding site" evidence="5">
    <location>
        <position position="218"/>
    </location>
    <ligand>
        <name>isopentenyl diphosphate</name>
        <dbReference type="ChEBI" id="CHEBI:128769"/>
    </ligand>
</feature>
<comment type="cofactor">
    <cofactor evidence="5">
        <name>[4Fe-4S] cluster</name>
        <dbReference type="ChEBI" id="CHEBI:49883"/>
    </cofactor>
    <text evidence="5">Binds 1 [4Fe-4S] cluster per subunit.</text>
</comment>
<feature type="binding site" evidence="5">
    <location>
        <position position="260"/>
    </location>
    <ligand>
        <name>isopentenyl diphosphate</name>
        <dbReference type="ChEBI" id="CHEBI:128769"/>
    </ligand>
</feature>